<dbReference type="Pfam" id="PF13539">
    <property type="entry name" value="Peptidase_M15_4"/>
    <property type="match status" value="1"/>
</dbReference>
<dbReference type="Gene3D" id="3.30.1380.10">
    <property type="match status" value="1"/>
</dbReference>
<gene>
    <name evidence="3" type="ORF">SAMN04487779_100431</name>
</gene>
<dbReference type="InterPro" id="IPR036366">
    <property type="entry name" value="PGBDSf"/>
</dbReference>
<organism evidence="3 4">
    <name type="scientific">Belnapia rosea</name>
    <dbReference type="NCBI Taxonomy" id="938405"/>
    <lineage>
        <taxon>Bacteria</taxon>
        <taxon>Pseudomonadati</taxon>
        <taxon>Pseudomonadota</taxon>
        <taxon>Alphaproteobacteria</taxon>
        <taxon>Acetobacterales</taxon>
        <taxon>Roseomonadaceae</taxon>
        <taxon>Belnapia</taxon>
    </lineage>
</organism>
<evidence type="ECO:0000313" key="4">
    <source>
        <dbReference type="Proteomes" id="UP000198925"/>
    </source>
</evidence>
<sequence>MAFLLARGAKNVVTEVQRWQYFLRRQGLDQVGAIDGDFGMNTEVATKFFQVKAGLSPSGKLDDKTLTRAQAMGYSVLPDDHYQKLAAKGGPAKPGGLQSPSDKIREKDFGCFKFTQLPLAQRPRAEAIVIKGSCAGSAADWIAENIVTFDMPQLRFAVGYHGKFRCHEAAEPVFRKVFAAWEGADLLHLIISYAGCFEPRYKFGKAPPGASGHGSKSSKDVSDLSNHSFGSAFDINATQNWIGDTPADWGAKGCVRELVAIANKHNIYWGGHFTQPLDGMHFEISAL</sequence>
<dbReference type="RefSeq" id="WP_090662932.1">
    <property type="nucleotide sequence ID" value="NZ_FMZX01000004.1"/>
</dbReference>
<evidence type="ECO:0000313" key="3">
    <source>
        <dbReference type="EMBL" id="SDD04610.1"/>
    </source>
</evidence>
<dbReference type="Gene3D" id="1.10.101.10">
    <property type="entry name" value="PGBD-like superfamily/PGBD"/>
    <property type="match status" value="1"/>
</dbReference>
<accession>A0A1G6RIY1</accession>
<evidence type="ECO:0000259" key="1">
    <source>
        <dbReference type="Pfam" id="PF01471"/>
    </source>
</evidence>
<dbReference type="EMBL" id="FMZX01000004">
    <property type="protein sequence ID" value="SDD04610.1"/>
    <property type="molecule type" value="Genomic_DNA"/>
</dbReference>
<reference evidence="3 4" key="1">
    <citation type="submission" date="2016-10" db="EMBL/GenBank/DDBJ databases">
        <authorList>
            <person name="de Groot N.N."/>
        </authorList>
    </citation>
    <scope>NUCLEOTIDE SEQUENCE [LARGE SCALE GENOMIC DNA]</scope>
    <source>
        <strain evidence="3 4">CPCC 100156</strain>
    </source>
</reference>
<dbReference type="InterPro" id="IPR036365">
    <property type="entry name" value="PGBD-like_sf"/>
</dbReference>
<dbReference type="AlphaFoldDB" id="A0A1G6RIY1"/>
<feature type="domain" description="Peptidase M15C" evidence="2">
    <location>
        <begin position="223"/>
        <end position="284"/>
    </location>
</feature>
<protein>
    <submittedName>
        <fullName evidence="3">Putative peptidoglycan binding domain-containing protein</fullName>
    </submittedName>
</protein>
<dbReference type="InterPro" id="IPR039561">
    <property type="entry name" value="Peptidase_M15C"/>
</dbReference>
<keyword evidence="4" id="KW-1185">Reference proteome</keyword>
<dbReference type="SUPFAM" id="SSF47090">
    <property type="entry name" value="PGBD-like"/>
    <property type="match status" value="1"/>
</dbReference>
<name>A0A1G6RIY1_9PROT</name>
<dbReference type="SUPFAM" id="SSF55166">
    <property type="entry name" value="Hedgehog/DD-peptidase"/>
    <property type="match status" value="1"/>
</dbReference>
<dbReference type="GO" id="GO:0008233">
    <property type="term" value="F:peptidase activity"/>
    <property type="evidence" value="ECO:0007669"/>
    <property type="project" value="InterPro"/>
</dbReference>
<evidence type="ECO:0000259" key="2">
    <source>
        <dbReference type="Pfam" id="PF13539"/>
    </source>
</evidence>
<dbReference type="Proteomes" id="UP000198925">
    <property type="component" value="Unassembled WGS sequence"/>
</dbReference>
<feature type="domain" description="Peptidoglycan binding-like" evidence="1">
    <location>
        <begin position="15"/>
        <end position="67"/>
    </location>
</feature>
<proteinExistence type="predicted"/>
<dbReference type="Pfam" id="PF01471">
    <property type="entry name" value="PG_binding_1"/>
    <property type="match status" value="1"/>
</dbReference>
<dbReference type="InterPro" id="IPR002477">
    <property type="entry name" value="Peptidoglycan-bd-like"/>
</dbReference>
<dbReference type="InterPro" id="IPR009045">
    <property type="entry name" value="Zn_M74/Hedgehog-like"/>
</dbReference>